<keyword evidence="2" id="KW-0418">Kinase</keyword>
<dbReference type="InterPro" id="IPR041726">
    <property type="entry name" value="ACAD10_11_N"/>
</dbReference>
<comment type="caution">
    <text evidence="2">The sequence shown here is derived from an EMBL/GenBank/DDBJ whole genome shotgun (WGS) entry which is preliminary data.</text>
</comment>
<dbReference type="EMBL" id="SOCP01000028">
    <property type="protein sequence ID" value="TDV37769.1"/>
    <property type="molecule type" value="Genomic_DNA"/>
</dbReference>
<dbReference type="InterPro" id="IPR052898">
    <property type="entry name" value="ACAD10-like"/>
</dbReference>
<evidence type="ECO:0000313" key="2">
    <source>
        <dbReference type="EMBL" id="TDV37769.1"/>
    </source>
</evidence>
<dbReference type="OrthoDB" id="3806873at2"/>
<dbReference type="Pfam" id="PF01636">
    <property type="entry name" value="APH"/>
    <property type="match status" value="1"/>
</dbReference>
<reference evidence="2 3" key="1">
    <citation type="submission" date="2019-03" db="EMBL/GenBank/DDBJ databases">
        <title>Genomic Encyclopedia of Archaeal and Bacterial Type Strains, Phase II (KMG-II): from individual species to whole genera.</title>
        <authorList>
            <person name="Goeker M."/>
        </authorList>
    </citation>
    <scope>NUCLEOTIDE SEQUENCE [LARGE SCALE GENOMIC DNA]</scope>
    <source>
        <strain evidence="2 3">DSM 45499</strain>
    </source>
</reference>
<dbReference type="InterPro" id="IPR011009">
    <property type="entry name" value="Kinase-like_dom_sf"/>
</dbReference>
<name>A0A4R7USA5_9PSEU</name>
<evidence type="ECO:0000259" key="1">
    <source>
        <dbReference type="Pfam" id="PF01636"/>
    </source>
</evidence>
<keyword evidence="3" id="KW-1185">Reference proteome</keyword>
<dbReference type="CDD" id="cd05154">
    <property type="entry name" value="ACAD10_11_N-like"/>
    <property type="match status" value="1"/>
</dbReference>
<organism evidence="2 3">
    <name type="scientific">Actinophytocola oryzae</name>
    <dbReference type="NCBI Taxonomy" id="502181"/>
    <lineage>
        <taxon>Bacteria</taxon>
        <taxon>Bacillati</taxon>
        <taxon>Actinomycetota</taxon>
        <taxon>Actinomycetes</taxon>
        <taxon>Pseudonocardiales</taxon>
        <taxon>Pseudonocardiaceae</taxon>
    </lineage>
</organism>
<keyword evidence="2" id="KW-0808">Transferase</keyword>
<protein>
    <submittedName>
        <fullName evidence="2">Aminoglycoside phosphotransferase (APT) family kinase protein</fullName>
    </submittedName>
</protein>
<dbReference type="SUPFAM" id="SSF56112">
    <property type="entry name" value="Protein kinase-like (PK-like)"/>
    <property type="match status" value="1"/>
</dbReference>
<dbReference type="RefSeq" id="WP_133908971.1">
    <property type="nucleotide sequence ID" value="NZ_SOCP01000028.1"/>
</dbReference>
<gene>
    <name evidence="2" type="ORF">CLV71_12833</name>
</gene>
<dbReference type="InterPro" id="IPR002575">
    <property type="entry name" value="Aminoglycoside_PTrfase"/>
</dbReference>
<dbReference type="PANTHER" id="PTHR47829">
    <property type="entry name" value="HYDROLASE, PUTATIVE (AFU_ORTHOLOGUE AFUA_1G12880)-RELATED"/>
    <property type="match status" value="1"/>
</dbReference>
<evidence type="ECO:0000313" key="3">
    <source>
        <dbReference type="Proteomes" id="UP000294927"/>
    </source>
</evidence>
<dbReference type="Gene3D" id="3.90.1200.10">
    <property type="match status" value="1"/>
</dbReference>
<sequence length="344" mass="38042">MTLAQAPPGIELPALRRYFHDHVPEAGGDVHVELITGRRSNLTYLVTDDRHRWVLRRPPLGPLTPTAHDMAREYRVVAALQGSGVPVPAPVALCEDADVLGVPFSVVSYVEGRVLRDGDDAERIGEDVAARCGRALADALAALHAIPYDKIGLGDFGRPDGYLERQLRRWRAQWERVATRDMPRLRVLHDRLVEILPRQRIATIVHGDYRLDNTILDRHDLGWIVAIVDWEMSTLGDPLTDLGLLQAYWDPVTRPLLGVRHAPSANPGFPTADQLAQRYAETSGRDIGDLRFYRALGYFKLAVIAEGIHRRHLAGATVGTGFEKVGRAAHTLVDAGLRTTGTVA</sequence>
<feature type="domain" description="Aminoglycoside phosphotransferase" evidence="1">
    <location>
        <begin position="32"/>
        <end position="262"/>
    </location>
</feature>
<accession>A0A4R7USA5</accession>
<dbReference type="AlphaFoldDB" id="A0A4R7USA5"/>
<proteinExistence type="predicted"/>
<dbReference type="Gene3D" id="3.30.200.20">
    <property type="entry name" value="Phosphorylase Kinase, domain 1"/>
    <property type="match status" value="1"/>
</dbReference>
<dbReference type="Proteomes" id="UP000294927">
    <property type="component" value="Unassembled WGS sequence"/>
</dbReference>
<dbReference type="GO" id="GO:0016301">
    <property type="term" value="F:kinase activity"/>
    <property type="evidence" value="ECO:0007669"/>
    <property type="project" value="UniProtKB-KW"/>
</dbReference>
<dbReference type="PANTHER" id="PTHR47829:SF1">
    <property type="entry name" value="HAD FAMILY PHOSPHATASE"/>
    <property type="match status" value="1"/>
</dbReference>